<keyword evidence="3 12" id="KW-0479">Metal-binding</keyword>
<feature type="binding site" evidence="12">
    <location>
        <position position="10"/>
    </location>
    <ligand>
        <name>Zn(2+)</name>
        <dbReference type="ChEBI" id="CHEBI:29105"/>
    </ligand>
</feature>
<gene>
    <name evidence="16" type="ORF">CHIRRI_LOCUS9929</name>
</gene>
<evidence type="ECO:0000256" key="8">
    <source>
        <dbReference type="ARBA" id="ARBA00023125"/>
    </source>
</evidence>
<dbReference type="GO" id="GO:0003690">
    <property type="term" value="F:double-stranded DNA binding"/>
    <property type="evidence" value="ECO:0007669"/>
    <property type="project" value="UniProtKB-ARBA"/>
</dbReference>
<dbReference type="InterPro" id="IPR036236">
    <property type="entry name" value="Znf_C2H2_sf"/>
</dbReference>
<evidence type="ECO:0000256" key="9">
    <source>
        <dbReference type="ARBA" id="ARBA00023163"/>
    </source>
</evidence>
<evidence type="ECO:0000256" key="3">
    <source>
        <dbReference type="ARBA" id="ARBA00022723"/>
    </source>
</evidence>
<dbReference type="Pfam" id="PF13912">
    <property type="entry name" value="zf-C2H2_6"/>
    <property type="match status" value="2"/>
</dbReference>
<feature type="domain" description="C2H2-type" evidence="14">
    <location>
        <begin position="181"/>
        <end position="204"/>
    </location>
</feature>
<dbReference type="EMBL" id="OU895879">
    <property type="protein sequence ID" value="CAG9807079.1"/>
    <property type="molecule type" value="Genomic_DNA"/>
</dbReference>
<dbReference type="InterPro" id="IPR013087">
    <property type="entry name" value="Znf_C2H2_type"/>
</dbReference>
<dbReference type="GO" id="GO:0008270">
    <property type="term" value="F:zinc ion binding"/>
    <property type="evidence" value="ECO:0007669"/>
    <property type="project" value="UniProtKB-UniRule"/>
</dbReference>
<feature type="domain" description="C2H2-type" evidence="14">
    <location>
        <begin position="331"/>
        <end position="358"/>
    </location>
</feature>
<evidence type="ECO:0000256" key="12">
    <source>
        <dbReference type="PROSITE-ProRule" id="PRU01263"/>
    </source>
</evidence>
<dbReference type="GO" id="GO:0000981">
    <property type="term" value="F:DNA-binding transcription factor activity, RNA polymerase II-specific"/>
    <property type="evidence" value="ECO:0007669"/>
    <property type="project" value="TreeGrafter"/>
</dbReference>
<organism evidence="16 17">
    <name type="scientific">Chironomus riparius</name>
    <dbReference type="NCBI Taxonomy" id="315576"/>
    <lineage>
        <taxon>Eukaryota</taxon>
        <taxon>Metazoa</taxon>
        <taxon>Ecdysozoa</taxon>
        <taxon>Arthropoda</taxon>
        <taxon>Hexapoda</taxon>
        <taxon>Insecta</taxon>
        <taxon>Pterygota</taxon>
        <taxon>Neoptera</taxon>
        <taxon>Endopterygota</taxon>
        <taxon>Diptera</taxon>
        <taxon>Nematocera</taxon>
        <taxon>Chironomoidea</taxon>
        <taxon>Chironomidae</taxon>
        <taxon>Chironominae</taxon>
        <taxon>Chironomus</taxon>
    </lineage>
</organism>
<evidence type="ECO:0000256" key="10">
    <source>
        <dbReference type="ARBA" id="ARBA00023242"/>
    </source>
</evidence>
<dbReference type="PROSITE" id="PS00028">
    <property type="entry name" value="ZINC_FINGER_C2H2_1"/>
    <property type="match status" value="12"/>
</dbReference>
<keyword evidence="6 12" id="KW-0862">Zinc</keyword>
<dbReference type="InterPro" id="IPR012934">
    <property type="entry name" value="Znf_AD"/>
</dbReference>
<evidence type="ECO:0000256" key="6">
    <source>
        <dbReference type="ARBA" id="ARBA00022833"/>
    </source>
</evidence>
<dbReference type="FunFam" id="3.30.160.60:FF:001370">
    <property type="entry name" value="Zinc finger protein"/>
    <property type="match status" value="1"/>
</dbReference>
<feature type="domain" description="ZAD" evidence="15">
    <location>
        <begin position="5"/>
        <end position="83"/>
    </location>
</feature>
<feature type="domain" description="C2H2-type" evidence="14">
    <location>
        <begin position="387"/>
        <end position="414"/>
    </location>
</feature>
<evidence type="ECO:0000256" key="1">
    <source>
        <dbReference type="ARBA" id="ARBA00004123"/>
    </source>
</evidence>
<keyword evidence="5 11" id="KW-0863">Zinc-finger</keyword>
<dbReference type="Pfam" id="PF07776">
    <property type="entry name" value="zf-AD"/>
    <property type="match status" value="1"/>
</dbReference>
<feature type="domain" description="C2H2-type" evidence="14">
    <location>
        <begin position="275"/>
        <end position="302"/>
    </location>
</feature>
<dbReference type="FunFam" id="3.30.160.60:FF:000218">
    <property type="entry name" value="Zinc finger protein 10"/>
    <property type="match status" value="1"/>
</dbReference>
<dbReference type="SMART" id="SM00868">
    <property type="entry name" value="zf-AD"/>
    <property type="match status" value="1"/>
</dbReference>
<keyword evidence="4" id="KW-0677">Repeat</keyword>
<comment type="similarity">
    <text evidence="2">Belongs to the krueppel C2H2-type zinc-finger protein family.</text>
</comment>
<accession>A0A9N9S1V7</accession>
<sequence length="518" mass="60048">MDFLSICRFCLAENLQLCSIFDVCEGTNIKFTEIIANIAGNEIQIDELDLLSKNICSSCKSQCKEYLRFRETIVSSAEYQLKTLQQNIKHDEDQYEEIIINELEIDNDEAQKELDEDYSALEIESNDHVDVLLSEAYEGFITASSDEESDENSCSKCDKHFPTKRKLSDHMKTHSTKVRLHECSTCKRKFLSEMQLLKHEIIHSDLITQIKDESAYRCIICKEVVSDKQELDEHMREHKINFETDSNQCIECNKSFDKFVALVRHLKKHDENKTHLCKICNKTFALGPELIEHLNRHKGFRPHTCHICGKSYHQASKLKVHLDTHSEEKSFLCTECGKSFNRNSNLRQHLLRHSGVKPFSCPQCPSKFISKGNLKAHMITHQNAKPYVCNVCGSRFTQSFSLVKHNRIHTGDRPYSCELCSMRFYSSDHLKRHVRTHTGEKPFKCPFCPKAFAQNGDLNKHKRIHVGENTYICDFPGCKDSFRLLSELRDHHKIHYSTDQDNYEGVDSIIDDEKPNIT</sequence>
<keyword evidence="13" id="KW-0175">Coiled coil</keyword>
<evidence type="ECO:0000313" key="17">
    <source>
        <dbReference type="Proteomes" id="UP001153620"/>
    </source>
</evidence>
<feature type="domain" description="C2H2-type" evidence="14">
    <location>
        <begin position="443"/>
        <end position="470"/>
    </location>
</feature>
<feature type="domain" description="C2H2-type" evidence="14">
    <location>
        <begin position="471"/>
        <end position="500"/>
    </location>
</feature>
<dbReference type="PROSITE" id="PS51915">
    <property type="entry name" value="ZAD"/>
    <property type="match status" value="1"/>
</dbReference>
<evidence type="ECO:0000256" key="7">
    <source>
        <dbReference type="ARBA" id="ARBA00023015"/>
    </source>
</evidence>
<keyword evidence="10" id="KW-0539">Nucleus</keyword>
<dbReference type="GO" id="GO:0005634">
    <property type="term" value="C:nucleus"/>
    <property type="evidence" value="ECO:0007669"/>
    <property type="project" value="UniProtKB-SubCell"/>
</dbReference>
<feature type="binding site" evidence="12">
    <location>
        <position position="7"/>
    </location>
    <ligand>
        <name>Zn(2+)</name>
        <dbReference type="ChEBI" id="CHEBI:29105"/>
    </ligand>
</feature>
<reference evidence="16" key="1">
    <citation type="submission" date="2022-01" db="EMBL/GenBank/DDBJ databases">
        <authorList>
            <person name="King R."/>
        </authorList>
    </citation>
    <scope>NUCLEOTIDE SEQUENCE</scope>
</reference>
<evidence type="ECO:0000256" key="13">
    <source>
        <dbReference type="SAM" id="Coils"/>
    </source>
</evidence>
<name>A0A9N9S1V7_9DIPT</name>
<feature type="domain" description="C2H2-type" evidence="14">
    <location>
        <begin position="303"/>
        <end position="330"/>
    </location>
</feature>
<evidence type="ECO:0000256" key="4">
    <source>
        <dbReference type="ARBA" id="ARBA00022737"/>
    </source>
</evidence>
<keyword evidence="8" id="KW-0238">DNA-binding</keyword>
<feature type="binding site" evidence="12">
    <location>
        <position position="59"/>
    </location>
    <ligand>
        <name>Zn(2+)</name>
        <dbReference type="ChEBI" id="CHEBI:29105"/>
    </ligand>
</feature>
<feature type="domain" description="C2H2-type" evidence="14">
    <location>
        <begin position="247"/>
        <end position="274"/>
    </location>
</feature>
<feature type="domain" description="C2H2-type" evidence="14">
    <location>
        <begin position="415"/>
        <end position="442"/>
    </location>
</feature>
<feature type="domain" description="C2H2-type" evidence="14">
    <location>
        <begin position="152"/>
        <end position="179"/>
    </location>
</feature>
<dbReference type="Pfam" id="PF00096">
    <property type="entry name" value="zf-C2H2"/>
    <property type="match status" value="5"/>
</dbReference>
<dbReference type="SUPFAM" id="SSF57667">
    <property type="entry name" value="beta-beta-alpha zinc fingers"/>
    <property type="match status" value="6"/>
</dbReference>
<dbReference type="PANTHER" id="PTHR24394">
    <property type="entry name" value="ZINC FINGER PROTEIN"/>
    <property type="match status" value="1"/>
</dbReference>
<evidence type="ECO:0000256" key="5">
    <source>
        <dbReference type="ARBA" id="ARBA00022771"/>
    </source>
</evidence>
<evidence type="ECO:0000259" key="15">
    <source>
        <dbReference type="PROSITE" id="PS51915"/>
    </source>
</evidence>
<feature type="domain" description="C2H2-type" evidence="14">
    <location>
        <begin position="216"/>
        <end position="238"/>
    </location>
</feature>
<feature type="domain" description="C2H2-type" evidence="14">
    <location>
        <begin position="359"/>
        <end position="386"/>
    </location>
</feature>
<dbReference type="FunFam" id="3.30.160.60:FF:002104">
    <property type="entry name" value="Si:ch211-266d19.4"/>
    <property type="match status" value="1"/>
</dbReference>
<dbReference type="FunFam" id="3.30.160.60:FF:000446">
    <property type="entry name" value="Zinc finger protein"/>
    <property type="match status" value="2"/>
</dbReference>
<feature type="binding site" evidence="12">
    <location>
        <position position="56"/>
    </location>
    <ligand>
        <name>Zn(2+)</name>
        <dbReference type="ChEBI" id="CHEBI:29105"/>
    </ligand>
</feature>
<proteinExistence type="inferred from homology"/>
<dbReference type="Gene3D" id="3.30.160.60">
    <property type="entry name" value="Classic Zinc Finger"/>
    <property type="match status" value="9"/>
</dbReference>
<feature type="coiled-coil region" evidence="13">
    <location>
        <begin position="74"/>
        <end position="120"/>
    </location>
</feature>
<dbReference type="PANTHER" id="PTHR24394:SF44">
    <property type="entry name" value="ZINC FINGER PROTEIN 271-LIKE"/>
    <property type="match status" value="1"/>
</dbReference>
<evidence type="ECO:0000256" key="2">
    <source>
        <dbReference type="ARBA" id="ARBA00006991"/>
    </source>
</evidence>
<reference evidence="16" key="2">
    <citation type="submission" date="2022-10" db="EMBL/GenBank/DDBJ databases">
        <authorList>
            <consortium name="ENA_rothamsted_submissions"/>
            <consortium name="culmorum"/>
            <person name="King R."/>
        </authorList>
    </citation>
    <scope>NUCLEOTIDE SEQUENCE</scope>
</reference>
<evidence type="ECO:0000313" key="16">
    <source>
        <dbReference type="EMBL" id="CAG9807079.1"/>
    </source>
</evidence>
<dbReference type="FunFam" id="3.30.160.60:FF:000671">
    <property type="entry name" value="Zinc finger protein 26"/>
    <property type="match status" value="1"/>
</dbReference>
<comment type="subcellular location">
    <subcellularLocation>
        <location evidence="1">Nucleus</location>
    </subcellularLocation>
</comment>
<dbReference type="SUPFAM" id="SSF57716">
    <property type="entry name" value="Glucocorticoid receptor-like (DNA-binding domain)"/>
    <property type="match status" value="1"/>
</dbReference>
<keyword evidence="7" id="KW-0805">Transcription regulation</keyword>
<dbReference type="Pfam" id="PF13465">
    <property type="entry name" value="zf-H2C2_2"/>
    <property type="match status" value="1"/>
</dbReference>
<evidence type="ECO:0000256" key="11">
    <source>
        <dbReference type="PROSITE-ProRule" id="PRU00042"/>
    </source>
</evidence>
<dbReference type="PROSITE" id="PS50157">
    <property type="entry name" value="ZINC_FINGER_C2H2_2"/>
    <property type="match status" value="12"/>
</dbReference>
<keyword evidence="9" id="KW-0804">Transcription</keyword>
<protein>
    <submittedName>
        <fullName evidence="16">Uncharacterized protein</fullName>
    </submittedName>
</protein>
<dbReference type="AlphaFoldDB" id="A0A9N9S1V7"/>
<dbReference type="SMART" id="SM00355">
    <property type="entry name" value="ZnF_C2H2"/>
    <property type="match status" value="12"/>
</dbReference>
<dbReference type="Proteomes" id="UP001153620">
    <property type="component" value="Chromosome 3"/>
</dbReference>
<evidence type="ECO:0000259" key="14">
    <source>
        <dbReference type="PROSITE" id="PS50157"/>
    </source>
</evidence>
<dbReference type="OrthoDB" id="1095242at2759"/>
<keyword evidence="17" id="KW-1185">Reference proteome</keyword>